<dbReference type="InterPro" id="IPR003339">
    <property type="entry name" value="ABC/ECF_trnsptr_transmembrane"/>
</dbReference>
<dbReference type="PANTHER" id="PTHR34857:SF2">
    <property type="entry name" value="SLL0384 PROTEIN"/>
    <property type="match status" value="1"/>
</dbReference>
<dbReference type="InterPro" id="IPR024919">
    <property type="entry name" value="EcfT"/>
</dbReference>
<keyword evidence="11" id="KW-1185">Reference proteome</keyword>
<feature type="transmembrane region" description="Helical" evidence="9">
    <location>
        <begin position="246"/>
        <end position="268"/>
    </location>
</feature>
<proteinExistence type="inferred from homology"/>
<evidence type="ECO:0000256" key="1">
    <source>
        <dbReference type="ARBA" id="ARBA00004651"/>
    </source>
</evidence>
<dbReference type="InterPro" id="IPR051611">
    <property type="entry name" value="ECF_transporter_component"/>
</dbReference>
<dbReference type="HAMAP" id="MF_01461">
    <property type="entry name" value="EcfT"/>
    <property type="match status" value="1"/>
</dbReference>
<accession>A0ABW9GW68</accession>
<reference evidence="10 11" key="1">
    <citation type="journal article" date="2016" name="Int. J. Syst. Evol. Microbiol.">
        <title>Peptococcus simiae sp. nov., isolated from rhesus macaque faeces and emended description of the genus Peptococcus.</title>
        <authorList>
            <person name="Shkoporov A.N."/>
            <person name="Efimov B.A."/>
            <person name="Kondova I."/>
            <person name="Ouwerling B."/>
            <person name="Chaplin A.V."/>
            <person name="Shcherbakova V.A."/>
            <person name="Langermans J.A.M."/>
        </authorList>
    </citation>
    <scope>NUCLEOTIDE SEQUENCE [LARGE SCALE GENOMIC DNA]</scope>
    <source>
        <strain evidence="10 11">M108</strain>
    </source>
</reference>
<evidence type="ECO:0000313" key="10">
    <source>
        <dbReference type="EMBL" id="MFM9412945.1"/>
    </source>
</evidence>
<keyword evidence="7 9" id="KW-1133">Transmembrane helix</keyword>
<evidence type="ECO:0000256" key="4">
    <source>
        <dbReference type="ARBA" id="ARBA00022448"/>
    </source>
</evidence>
<keyword evidence="4 9" id="KW-0813">Transport</keyword>
<feature type="transmembrane region" description="Helical" evidence="9">
    <location>
        <begin position="46"/>
        <end position="67"/>
    </location>
</feature>
<organism evidence="10 11">
    <name type="scientific">Peptococcus simiae</name>
    <dbReference type="NCBI Taxonomy" id="1643805"/>
    <lineage>
        <taxon>Bacteria</taxon>
        <taxon>Bacillati</taxon>
        <taxon>Bacillota</taxon>
        <taxon>Clostridia</taxon>
        <taxon>Eubacteriales</taxon>
        <taxon>Peptococcaceae</taxon>
        <taxon>Peptococcus</taxon>
    </lineage>
</organism>
<gene>
    <name evidence="9" type="primary">ecfT</name>
    <name evidence="10" type="ORF">ACKQTC_00950</name>
</gene>
<evidence type="ECO:0000313" key="11">
    <source>
        <dbReference type="Proteomes" id="UP001631949"/>
    </source>
</evidence>
<evidence type="ECO:0000256" key="5">
    <source>
        <dbReference type="ARBA" id="ARBA00022475"/>
    </source>
</evidence>
<evidence type="ECO:0000256" key="7">
    <source>
        <dbReference type="ARBA" id="ARBA00022989"/>
    </source>
</evidence>
<feature type="transmembrane region" description="Helical" evidence="9">
    <location>
        <begin position="73"/>
        <end position="94"/>
    </location>
</feature>
<dbReference type="RefSeq" id="WP_408976564.1">
    <property type="nucleotide sequence ID" value="NZ_JBJUVG010000001.1"/>
</dbReference>
<comment type="similarity">
    <text evidence="2 9">Belongs to the energy-coupling factor EcfT family.</text>
</comment>
<dbReference type="Proteomes" id="UP001631949">
    <property type="component" value="Unassembled WGS sequence"/>
</dbReference>
<evidence type="ECO:0000256" key="6">
    <source>
        <dbReference type="ARBA" id="ARBA00022692"/>
    </source>
</evidence>
<protein>
    <recommendedName>
        <fullName evidence="3 9">Energy-coupling factor transporter transmembrane protein EcfT</fullName>
        <shortName evidence="9">ECF transporter T component EcfT</shortName>
    </recommendedName>
</protein>
<evidence type="ECO:0000256" key="2">
    <source>
        <dbReference type="ARBA" id="ARBA00005660"/>
    </source>
</evidence>
<keyword evidence="6 9" id="KW-0812">Transmembrane</keyword>
<dbReference type="EMBL" id="JBJUVG010000001">
    <property type="protein sequence ID" value="MFM9412945.1"/>
    <property type="molecule type" value="Genomic_DNA"/>
</dbReference>
<sequence>MAFDVTIGQYVEGDSILHRLDPRTKIVCILFFMIALFVVKTPPGFILVFVGALTVLGLSGVPIRYYLKALKPLLFIIVFTGLMQIFLTPGDYIWSWRFLHISKEGLFMAFLMCTRLVLLVLITSVLTLTTTPMALTEAIETLLKPFRRIGVPAHELAMMMTIALRFIPTLMEETDKIMKAQTARGADFESGGILRRAKALLPILVPLFLSALQRAYDLALAMEARCYHGGEGRTRLRELAYTRLDYLALAIGAIFLLAAIVTRLGAYYGAF</sequence>
<dbReference type="Pfam" id="PF02361">
    <property type="entry name" value="CbiQ"/>
    <property type="match status" value="1"/>
</dbReference>
<feature type="transmembrane region" description="Helical" evidence="9">
    <location>
        <begin position="106"/>
        <end position="129"/>
    </location>
</feature>
<dbReference type="CDD" id="cd16914">
    <property type="entry name" value="EcfT"/>
    <property type="match status" value="1"/>
</dbReference>
<comment type="function">
    <text evidence="9">Transmembrane (T) component of an energy-coupling factor (ECF) ABC-transporter complex. Unlike classic ABC transporters this ECF transporter provides the energy necessary to transport a number of different substrates.</text>
</comment>
<comment type="subcellular location">
    <subcellularLocation>
        <location evidence="1 9">Cell membrane</location>
        <topology evidence="1 9">Multi-pass membrane protein</topology>
    </subcellularLocation>
</comment>
<dbReference type="PANTHER" id="PTHR34857">
    <property type="entry name" value="SLL0384 PROTEIN"/>
    <property type="match status" value="1"/>
</dbReference>
<evidence type="ECO:0000256" key="8">
    <source>
        <dbReference type="ARBA" id="ARBA00023136"/>
    </source>
</evidence>
<evidence type="ECO:0000256" key="9">
    <source>
        <dbReference type="HAMAP-Rule" id="MF_01461"/>
    </source>
</evidence>
<keyword evidence="8 9" id="KW-0472">Membrane</keyword>
<evidence type="ECO:0000256" key="3">
    <source>
        <dbReference type="ARBA" id="ARBA00014042"/>
    </source>
</evidence>
<name>A0ABW9GW68_9FIRM</name>
<comment type="subunit">
    <text evidence="9">Forms a stable energy-coupling factor (ECF) transporter complex composed of 2 membrane-embedded substrate-binding proteins (S component), 2 ATP-binding proteins (A component) and 2 transmembrane proteins (T component).</text>
</comment>
<comment type="caution">
    <text evidence="10">The sequence shown here is derived from an EMBL/GenBank/DDBJ whole genome shotgun (WGS) entry which is preliminary data.</text>
</comment>
<keyword evidence="5 9" id="KW-1003">Cell membrane</keyword>